<dbReference type="SUPFAM" id="SSF143100">
    <property type="entry name" value="TTHA1013/TTHA0281-like"/>
    <property type="match status" value="1"/>
</dbReference>
<dbReference type="Proteomes" id="UP001375743">
    <property type="component" value="Unassembled WGS sequence"/>
</dbReference>
<proteinExistence type="predicted"/>
<protein>
    <recommendedName>
        <fullName evidence="3">Type II toxin-antitoxin system HicB family antitoxin</fullName>
    </recommendedName>
</protein>
<keyword evidence="2" id="KW-1185">Reference proteome</keyword>
<evidence type="ECO:0000313" key="1">
    <source>
        <dbReference type="EMBL" id="MEK0084545.1"/>
    </source>
</evidence>
<name>A0ABU8XTL1_9PROT</name>
<dbReference type="InterPro" id="IPR035069">
    <property type="entry name" value="TTHA1013/TTHA0281-like"/>
</dbReference>
<reference evidence="1 2" key="1">
    <citation type="submission" date="2024-01" db="EMBL/GenBank/DDBJ databases">
        <title>Multi-omics insights into the function and evolution of sodium benzoate biodegradation pathways in Benzoatithermus flavus gen. nov., sp. nov. from hot spring.</title>
        <authorList>
            <person name="Hu C.-J."/>
            <person name="Li W.-J."/>
        </authorList>
    </citation>
    <scope>NUCLEOTIDE SEQUENCE [LARGE SCALE GENOMIC DNA]</scope>
    <source>
        <strain evidence="1 2">SYSU G07066</strain>
    </source>
</reference>
<gene>
    <name evidence="1" type="ORF">U1T56_15415</name>
</gene>
<accession>A0ABU8XTL1</accession>
<sequence length="130" mass="14276">MRFAYPIELERMTEEDGGIWLVTFPDWNNAVTDDEDVPEAMANARDYREELLACSIGRRLPIPAPGPPGNRAPVEPEAGLALEAALWHALHEQGATGGELARRLIARPELIRRALAALGKRVVVELEDAA</sequence>
<dbReference type="RefSeq" id="WP_418160396.1">
    <property type="nucleotide sequence ID" value="NZ_JBBLZC010000015.1"/>
</dbReference>
<evidence type="ECO:0008006" key="3">
    <source>
        <dbReference type="Google" id="ProtNLM"/>
    </source>
</evidence>
<comment type="caution">
    <text evidence="1">The sequence shown here is derived from an EMBL/GenBank/DDBJ whole genome shotgun (WGS) entry which is preliminary data.</text>
</comment>
<dbReference type="Gene3D" id="3.30.160.250">
    <property type="match status" value="1"/>
</dbReference>
<dbReference type="EMBL" id="JBBLZC010000015">
    <property type="protein sequence ID" value="MEK0084545.1"/>
    <property type="molecule type" value="Genomic_DNA"/>
</dbReference>
<evidence type="ECO:0000313" key="2">
    <source>
        <dbReference type="Proteomes" id="UP001375743"/>
    </source>
</evidence>
<organism evidence="1 2">
    <name type="scientific">Benzoatithermus flavus</name>
    <dbReference type="NCBI Taxonomy" id="3108223"/>
    <lineage>
        <taxon>Bacteria</taxon>
        <taxon>Pseudomonadati</taxon>
        <taxon>Pseudomonadota</taxon>
        <taxon>Alphaproteobacteria</taxon>
        <taxon>Geminicoccales</taxon>
        <taxon>Geminicoccaceae</taxon>
        <taxon>Benzoatithermus</taxon>
    </lineage>
</organism>